<sequence length="265" mass="28690">MPDAFYLPTDDPGRFVATPHTQGPWNADLQHAGPPSALLARAVDEVATSVDGPAQVTRLTVEILGAVPVGEVTVRAALARPGRSVELVEAELSAAGRPVLRARVWRIRRTPVDLPTGAITAPVPPPPRPASASEVSEPRWQTGYLRAIEWRFVEGHFERPGPASVWARQRVPLVAGEEPSPLQRTVLLADSGNGLSRLLEMADWWFINTELTVHLHRRPHGEWIFVRAATTLDPHGSGLAETVLSDATGRVGRGAQALMVGRRAD</sequence>
<evidence type="ECO:0000313" key="4">
    <source>
        <dbReference type="EMBL" id="MBE1492111.1"/>
    </source>
</evidence>
<protein>
    <recommendedName>
        <fullName evidence="6">Thioesterase family protein</fullName>
    </recommendedName>
</protein>
<evidence type="ECO:0000256" key="1">
    <source>
        <dbReference type="SAM" id="MobiDB-lite"/>
    </source>
</evidence>
<dbReference type="Pfam" id="PF20789">
    <property type="entry name" value="4HBT_3C"/>
    <property type="match status" value="1"/>
</dbReference>
<feature type="domain" description="Acyl-CoA thioesterase-like C-terminal" evidence="3">
    <location>
        <begin position="133"/>
        <end position="260"/>
    </location>
</feature>
<dbReference type="SUPFAM" id="SSF54637">
    <property type="entry name" value="Thioesterase/thiol ester dehydrase-isomerase"/>
    <property type="match status" value="2"/>
</dbReference>
<feature type="domain" description="Acyl-CoA thioesterase-like N-terminal HotDog" evidence="2">
    <location>
        <begin position="22"/>
        <end position="106"/>
    </location>
</feature>
<reference evidence="4" key="1">
    <citation type="submission" date="2020-10" db="EMBL/GenBank/DDBJ databases">
        <title>Sequencing the genomes of 1000 actinobacteria strains.</title>
        <authorList>
            <person name="Klenk H.-P."/>
        </authorList>
    </citation>
    <scope>NUCLEOTIDE SEQUENCE</scope>
    <source>
        <strain evidence="4">DSM 46832</strain>
    </source>
</reference>
<name>A0A927MFF6_9ACTN</name>
<dbReference type="InterPro" id="IPR042171">
    <property type="entry name" value="Acyl-CoA_hotdog"/>
</dbReference>
<dbReference type="Proteomes" id="UP000649753">
    <property type="component" value="Unassembled WGS sequence"/>
</dbReference>
<dbReference type="EMBL" id="JADBEB010000001">
    <property type="protein sequence ID" value="MBE1492111.1"/>
    <property type="molecule type" value="Genomic_DNA"/>
</dbReference>
<dbReference type="RefSeq" id="WP_192771070.1">
    <property type="nucleotide sequence ID" value="NZ_JADBEB010000001.1"/>
</dbReference>
<dbReference type="Pfam" id="PF13622">
    <property type="entry name" value="4HBT_3"/>
    <property type="match status" value="1"/>
</dbReference>
<accession>A0A927MFF6</accession>
<evidence type="ECO:0000259" key="3">
    <source>
        <dbReference type="Pfam" id="PF20789"/>
    </source>
</evidence>
<dbReference type="Gene3D" id="2.40.160.210">
    <property type="entry name" value="Acyl-CoA thioesterase, double hotdog domain"/>
    <property type="match status" value="1"/>
</dbReference>
<dbReference type="AlphaFoldDB" id="A0A927MFF6"/>
<evidence type="ECO:0000313" key="5">
    <source>
        <dbReference type="Proteomes" id="UP000649753"/>
    </source>
</evidence>
<proteinExistence type="predicted"/>
<evidence type="ECO:0008006" key="6">
    <source>
        <dbReference type="Google" id="ProtNLM"/>
    </source>
</evidence>
<feature type="region of interest" description="Disordered" evidence="1">
    <location>
        <begin position="116"/>
        <end position="136"/>
    </location>
</feature>
<dbReference type="InterPro" id="IPR029069">
    <property type="entry name" value="HotDog_dom_sf"/>
</dbReference>
<gene>
    <name evidence="4" type="ORF">H4W31_007749</name>
</gene>
<organism evidence="4 5">
    <name type="scientific">Plantactinospora soyae</name>
    <dbReference type="NCBI Taxonomy" id="1544732"/>
    <lineage>
        <taxon>Bacteria</taxon>
        <taxon>Bacillati</taxon>
        <taxon>Actinomycetota</taxon>
        <taxon>Actinomycetes</taxon>
        <taxon>Micromonosporales</taxon>
        <taxon>Micromonosporaceae</taxon>
        <taxon>Plantactinospora</taxon>
    </lineage>
</organism>
<keyword evidence="5" id="KW-1185">Reference proteome</keyword>
<dbReference type="InterPro" id="IPR049450">
    <property type="entry name" value="ACOT8-like_C"/>
</dbReference>
<comment type="caution">
    <text evidence="4">The sequence shown here is derived from an EMBL/GenBank/DDBJ whole genome shotgun (WGS) entry which is preliminary data.</text>
</comment>
<dbReference type="InterPro" id="IPR049449">
    <property type="entry name" value="TesB_ACOT8-like_N"/>
</dbReference>
<evidence type="ECO:0000259" key="2">
    <source>
        <dbReference type="Pfam" id="PF13622"/>
    </source>
</evidence>